<dbReference type="Gene3D" id="3.30.565.10">
    <property type="entry name" value="Histidine kinase-like ATPase, C-terminal domain"/>
    <property type="match status" value="1"/>
</dbReference>
<keyword evidence="4" id="KW-0808">Transferase</keyword>
<dbReference type="InterPro" id="IPR003594">
    <property type="entry name" value="HATPase_dom"/>
</dbReference>
<keyword evidence="9" id="KW-0732">Signal</keyword>
<dbReference type="eggNOG" id="COG1538">
    <property type="taxonomic scope" value="Bacteria"/>
</dbReference>
<keyword evidence="3" id="KW-0597">Phosphoprotein</keyword>
<dbReference type="Proteomes" id="UP000027601">
    <property type="component" value="Unassembled WGS sequence"/>
</dbReference>
<sequence length="478" mass="53081">MRTKKIWIALLFTAASLPAVAQTEKLITLSEAIALARTQSVDAAVVLNKLKTSYWEYRTFKADLLPEVNLTGTLPSYKKSYSTYQQSDGSYTFVRNNSMVLPGVFSVDQNIWLTGGKLSLTSSLNAKAAVTTANSNLNAKMFQLRAFLGSSEEVTLQPVLPESVPDLSINYDRLLQKALERNAFAQNIRRRQLEADYEVATAKGNLRSVDLFASVGYSGLDHTLSSAYKVLKDNSVVEVGVKIPILDWGKVKVAQSNREVIKAEKKAYEKVIRMIAHEVNNTTAGITSTLDTLEQAFSTQEDNAELTEVLRVCIDRCFSMSHFITRFADVVKIPDPSFSPTDLNEILTSCVRFMQGMCNERNIQILSKFEKMPLLMVDGALFEQVLLNIIKNAAESIGQEGVITITTSGNGDIEIADNGKGISKEVEDKLFSPFFSTKPNGQGIGLILIREILTRHGCTFSLRTYHDGITRFRIHFSQ</sequence>
<gene>
    <name evidence="11" type="ORF">JCM15093_1367</name>
</gene>
<organism evidence="11 12">
    <name type="scientific">Bacteroides graminisolvens DSM 19988 = JCM 15093</name>
    <dbReference type="NCBI Taxonomy" id="1121097"/>
    <lineage>
        <taxon>Bacteria</taxon>
        <taxon>Pseudomonadati</taxon>
        <taxon>Bacteroidota</taxon>
        <taxon>Bacteroidia</taxon>
        <taxon>Bacteroidales</taxon>
        <taxon>Bacteroidaceae</taxon>
        <taxon>Bacteroides</taxon>
    </lineage>
</organism>
<dbReference type="SUPFAM" id="SSF56954">
    <property type="entry name" value="Outer membrane efflux proteins (OEP)"/>
    <property type="match status" value="1"/>
</dbReference>
<dbReference type="PRINTS" id="PR00344">
    <property type="entry name" value="BCTRLSENSOR"/>
</dbReference>
<feature type="signal peptide" evidence="9">
    <location>
        <begin position="1"/>
        <end position="21"/>
    </location>
</feature>
<feature type="chain" id="PRO_5001659999" description="histidine kinase" evidence="9">
    <location>
        <begin position="22"/>
        <end position="478"/>
    </location>
</feature>
<evidence type="ECO:0000313" key="11">
    <source>
        <dbReference type="EMBL" id="GAK36219.1"/>
    </source>
</evidence>
<dbReference type="GO" id="GO:0000160">
    <property type="term" value="P:phosphorelay signal transduction system"/>
    <property type="evidence" value="ECO:0007669"/>
    <property type="project" value="UniProtKB-KW"/>
</dbReference>
<dbReference type="GO" id="GO:0015562">
    <property type="term" value="F:efflux transmembrane transporter activity"/>
    <property type="evidence" value="ECO:0007669"/>
    <property type="project" value="InterPro"/>
</dbReference>
<dbReference type="InterPro" id="IPR005467">
    <property type="entry name" value="His_kinase_dom"/>
</dbReference>
<evidence type="ECO:0000256" key="8">
    <source>
        <dbReference type="ARBA" id="ARBA00023012"/>
    </source>
</evidence>
<dbReference type="SMART" id="SM00387">
    <property type="entry name" value="HATPase_c"/>
    <property type="match status" value="1"/>
</dbReference>
<dbReference type="EC" id="2.7.13.3" evidence="2"/>
<evidence type="ECO:0000256" key="1">
    <source>
        <dbReference type="ARBA" id="ARBA00000085"/>
    </source>
</evidence>
<keyword evidence="6" id="KW-0418">Kinase</keyword>
<protein>
    <recommendedName>
        <fullName evidence="2">histidine kinase</fullName>
        <ecNumber evidence="2">2.7.13.3</ecNumber>
    </recommendedName>
</protein>
<dbReference type="PROSITE" id="PS50109">
    <property type="entry name" value="HIS_KIN"/>
    <property type="match status" value="1"/>
</dbReference>
<dbReference type="EMBL" id="BAJS01000005">
    <property type="protein sequence ID" value="GAK36219.1"/>
    <property type="molecule type" value="Genomic_DNA"/>
</dbReference>
<dbReference type="InterPro" id="IPR004358">
    <property type="entry name" value="Sig_transdc_His_kin-like_C"/>
</dbReference>
<dbReference type="Gene3D" id="1.20.1600.10">
    <property type="entry name" value="Outer membrane efflux proteins (OEP)"/>
    <property type="match status" value="1"/>
</dbReference>
<dbReference type="SUPFAM" id="SSF55874">
    <property type="entry name" value="ATPase domain of HSP90 chaperone/DNA topoisomerase II/histidine kinase"/>
    <property type="match status" value="1"/>
</dbReference>
<evidence type="ECO:0000256" key="2">
    <source>
        <dbReference type="ARBA" id="ARBA00012438"/>
    </source>
</evidence>
<dbReference type="eggNOG" id="COG5000">
    <property type="taxonomic scope" value="Bacteria"/>
</dbReference>
<proteinExistence type="predicted"/>
<dbReference type="RefSeq" id="WP_081698272.1">
    <property type="nucleotide sequence ID" value="NZ_BAJS01000005.1"/>
</dbReference>
<keyword evidence="8" id="KW-0902">Two-component regulatory system</keyword>
<dbReference type="Pfam" id="PF02518">
    <property type="entry name" value="HATPase_c"/>
    <property type="match status" value="1"/>
</dbReference>
<feature type="domain" description="Histidine kinase" evidence="10">
    <location>
        <begin position="274"/>
        <end position="478"/>
    </location>
</feature>
<evidence type="ECO:0000256" key="6">
    <source>
        <dbReference type="ARBA" id="ARBA00022777"/>
    </source>
</evidence>
<dbReference type="OrthoDB" id="1931120at2"/>
<evidence type="ECO:0000256" key="3">
    <source>
        <dbReference type="ARBA" id="ARBA00022553"/>
    </source>
</evidence>
<keyword evidence="12" id="KW-1185">Reference proteome</keyword>
<evidence type="ECO:0000313" key="12">
    <source>
        <dbReference type="Proteomes" id="UP000027601"/>
    </source>
</evidence>
<evidence type="ECO:0000256" key="4">
    <source>
        <dbReference type="ARBA" id="ARBA00022679"/>
    </source>
</evidence>
<dbReference type="PANTHER" id="PTHR43065">
    <property type="entry name" value="SENSOR HISTIDINE KINASE"/>
    <property type="match status" value="1"/>
</dbReference>
<keyword evidence="7" id="KW-0067">ATP-binding</keyword>
<dbReference type="GO" id="GO:0005524">
    <property type="term" value="F:ATP binding"/>
    <property type="evidence" value="ECO:0007669"/>
    <property type="project" value="UniProtKB-KW"/>
</dbReference>
<evidence type="ECO:0000259" key="10">
    <source>
        <dbReference type="PROSITE" id="PS50109"/>
    </source>
</evidence>
<keyword evidence="5" id="KW-0547">Nucleotide-binding</keyword>
<dbReference type="GO" id="GO:0004673">
    <property type="term" value="F:protein histidine kinase activity"/>
    <property type="evidence" value="ECO:0007669"/>
    <property type="project" value="UniProtKB-EC"/>
</dbReference>
<evidence type="ECO:0000256" key="5">
    <source>
        <dbReference type="ARBA" id="ARBA00022741"/>
    </source>
</evidence>
<comment type="catalytic activity">
    <reaction evidence="1">
        <text>ATP + protein L-histidine = ADP + protein N-phospho-L-histidine.</text>
        <dbReference type="EC" id="2.7.13.3"/>
    </reaction>
</comment>
<evidence type="ECO:0000256" key="9">
    <source>
        <dbReference type="SAM" id="SignalP"/>
    </source>
</evidence>
<dbReference type="InterPro" id="IPR036890">
    <property type="entry name" value="HATPase_C_sf"/>
</dbReference>
<dbReference type="PANTHER" id="PTHR43065:SF10">
    <property type="entry name" value="PEROXIDE STRESS-ACTIVATED HISTIDINE KINASE MAK3"/>
    <property type="match status" value="1"/>
</dbReference>
<dbReference type="AlphaFoldDB" id="A0A069D7R0"/>
<dbReference type="STRING" id="1121097.GCA_000428125_01674"/>
<name>A0A069D7R0_9BACE</name>
<accession>A0A069D7R0</accession>
<reference evidence="11 12" key="1">
    <citation type="journal article" date="2015" name="Microbes Environ.">
        <title>Distribution and evolution of nitrogen fixation genes in the phylum bacteroidetes.</title>
        <authorList>
            <person name="Inoue J."/>
            <person name="Oshima K."/>
            <person name="Suda W."/>
            <person name="Sakamoto M."/>
            <person name="Iino T."/>
            <person name="Noda S."/>
            <person name="Hongoh Y."/>
            <person name="Hattori M."/>
            <person name="Ohkuma M."/>
        </authorList>
    </citation>
    <scope>NUCLEOTIDE SEQUENCE [LARGE SCALE GENOMIC DNA]</scope>
    <source>
        <strain evidence="11 12">JCM 15093</strain>
    </source>
</reference>
<evidence type="ECO:0000256" key="7">
    <source>
        <dbReference type="ARBA" id="ARBA00022840"/>
    </source>
</evidence>
<comment type="caution">
    <text evidence="11">The sequence shown here is derived from an EMBL/GenBank/DDBJ whole genome shotgun (WGS) entry which is preliminary data.</text>
</comment>